<evidence type="ECO:0000313" key="1">
    <source>
        <dbReference type="EMBL" id="MDP9795422.1"/>
    </source>
</evidence>
<accession>A0ABT9MVG0</accession>
<keyword evidence="2" id="KW-1185">Reference proteome</keyword>
<comment type="caution">
    <text evidence="1">The sequence shown here is derived from an EMBL/GenBank/DDBJ whole genome shotgun (WGS) entry which is preliminary data.</text>
</comment>
<protein>
    <recommendedName>
        <fullName evidence="3">HNH endonuclease</fullName>
    </recommendedName>
</protein>
<evidence type="ECO:0000313" key="2">
    <source>
        <dbReference type="Proteomes" id="UP001240984"/>
    </source>
</evidence>
<proteinExistence type="predicted"/>
<dbReference type="RefSeq" id="WP_306831224.1">
    <property type="nucleotide sequence ID" value="NZ_JAUSRA010000001.1"/>
</dbReference>
<gene>
    <name evidence="1" type="ORF">J2S43_003934</name>
</gene>
<name>A0ABT9MVG0_9ACTN</name>
<dbReference type="EMBL" id="JAUSRA010000001">
    <property type="protein sequence ID" value="MDP9795422.1"/>
    <property type="molecule type" value="Genomic_DNA"/>
</dbReference>
<reference evidence="1 2" key="1">
    <citation type="submission" date="2023-07" db="EMBL/GenBank/DDBJ databases">
        <title>Sequencing the genomes of 1000 actinobacteria strains.</title>
        <authorList>
            <person name="Klenk H.-P."/>
        </authorList>
    </citation>
    <scope>NUCLEOTIDE SEQUENCE [LARGE SCALE GENOMIC DNA]</scope>
    <source>
        <strain evidence="1 2">DSM 44710</strain>
    </source>
</reference>
<dbReference type="Proteomes" id="UP001240984">
    <property type="component" value="Unassembled WGS sequence"/>
</dbReference>
<evidence type="ECO:0008006" key="3">
    <source>
        <dbReference type="Google" id="ProtNLM"/>
    </source>
</evidence>
<organism evidence="1 2">
    <name type="scientific">Catenuloplanes nepalensis</name>
    <dbReference type="NCBI Taxonomy" id="587533"/>
    <lineage>
        <taxon>Bacteria</taxon>
        <taxon>Bacillati</taxon>
        <taxon>Actinomycetota</taxon>
        <taxon>Actinomycetes</taxon>
        <taxon>Micromonosporales</taxon>
        <taxon>Micromonosporaceae</taxon>
        <taxon>Catenuloplanes</taxon>
    </lineage>
</organism>
<sequence>MAVTFIRRLSKSGSGGRLRRNRWCEVCETRYNIDLDPERLVVDVVGLTCRMCNPRRRHVYPDRPQPIEADAVPASTVKIWWASRAGVLPRLTARRIDAASNVSEPFALVEPPLSVREGAARIDPDGSLRATVARRAHEPGRRLIAEAWRPEYCGLLVQLAYALDRLAVTAITGGVRLVLRIVGAPPLVSALTADALARAVESADPAPLRAMSRELKATAIIQCLDTQSLDDCTAADVSDDLADLVSRWLTEALPATALEEPRAEPEVVDMPQGAAEPDTGPGVAAIAIKISDRVPDGPYIFGTRPADTC</sequence>